<dbReference type="PROSITE" id="PS00180">
    <property type="entry name" value="GLNA_1"/>
    <property type="match status" value="1"/>
</dbReference>
<dbReference type="EC" id="6.3.1.2" evidence="3 18"/>
<keyword evidence="7 14" id="KW-0479">Metal-binding</keyword>
<dbReference type="PROSITE" id="PS51986">
    <property type="entry name" value="GS_BETA_GRASP"/>
    <property type="match status" value="1"/>
</dbReference>
<dbReference type="InterPro" id="IPR036651">
    <property type="entry name" value="Gln_synt_N_sf"/>
</dbReference>
<evidence type="ECO:0000256" key="1">
    <source>
        <dbReference type="ARBA" id="ARBA00004496"/>
    </source>
</evidence>
<keyword evidence="10 14" id="KW-0460">Magnesium</keyword>
<feature type="binding site" evidence="14">
    <location>
        <position position="236"/>
    </location>
    <ligand>
        <name>Mg(2+)</name>
        <dbReference type="ChEBI" id="CHEBI:18420"/>
        <label>1</label>
    </ligand>
</feature>
<dbReference type="InterPro" id="IPR008147">
    <property type="entry name" value="Gln_synt_N"/>
</dbReference>
<feature type="modified residue" description="O-AMP-tyrosine" evidence="15">
    <location>
        <position position="364"/>
    </location>
</feature>
<evidence type="ECO:0000259" key="20">
    <source>
        <dbReference type="PROSITE" id="PS51987"/>
    </source>
</evidence>
<dbReference type="InterPro" id="IPR004809">
    <property type="entry name" value="Gln_synth_I"/>
</dbReference>
<accession>A0AAU0UTG8</accession>
<feature type="binding site" evidence="12">
    <location>
        <position position="289"/>
    </location>
    <ligand>
        <name>L-glutamate</name>
        <dbReference type="ChEBI" id="CHEBI:29985"/>
    </ligand>
</feature>
<evidence type="ECO:0000256" key="4">
    <source>
        <dbReference type="ARBA" id="ARBA00021364"/>
    </source>
</evidence>
<evidence type="ECO:0000256" key="11">
    <source>
        <dbReference type="ARBA" id="ARBA00049436"/>
    </source>
</evidence>
<keyword evidence="5" id="KW-0963">Cytoplasm</keyword>
<organism evidence="21 22">
    <name type="scientific">Metallumcola ferriviriculae</name>
    <dbReference type="NCBI Taxonomy" id="3039180"/>
    <lineage>
        <taxon>Bacteria</taxon>
        <taxon>Bacillati</taxon>
        <taxon>Bacillota</taxon>
        <taxon>Clostridia</taxon>
        <taxon>Neomoorellales</taxon>
        <taxon>Desulfitibacteraceae</taxon>
        <taxon>Metallumcola</taxon>
    </lineage>
</organism>
<dbReference type="Pfam" id="PF00120">
    <property type="entry name" value="Gln-synt_C"/>
    <property type="match status" value="1"/>
</dbReference>
<feature type="binding site" evidence="12">
    <location>
        <position position="295"/>
    </location>
    <ligand>
        <name>L-glutamate</name>
        <dbReference type="ChEBI" id="CHEBI:29985"/>
    </ligand>
</feature>
<dbReference type="Pfam" id="PF03951">
    <property type="entry name" value="Gln-synt_N"/>
    <property type="match status" value="1"/>
</dbReference>
<feature type="binding site" evidence="12">
    <location>
        <position position="307"/>
    </location>
    <ligand>
        <name>L-glutamate</name>
        <dbReference type="ChEBI" id="CHEBI:29985"/>
    </ligand>
</feature>
<evidence type="ECO:0000256" key="6">
    <source>
        <dbReference type="ARBA" id="ARBA00022598"/>
    </source>
</evidence>
<dbReference type="InterPro" id="IPR027302">
    <property type="entry name" value="Gln_synth_N_conserv_site"/>
</dbReference>
<dbReference type="InterPro" id="IPR014746">
    <property type="entry name" value="Gln_synth/guanido_kin_cat_dom"/>
</dbReference>
<evidence type="ECO:0000313" key="21">
    <source>
        <dbReference type="EMBL" id="WRO23164.1"/>
    </source>
</evidence>
<comment type="catalytic activity">
    <reaction evidence="11 18">
        <text>L-glutamate + NH4(+) + ATP = L-glutamine + ADP + phosphate + H(+)</text>
        <dbReference type="Rhea" id="RHEA:16169"/>
        <dbReference type="ChEBI" id="CHEBI:15378"/>
        <dbReference type="ChEBI" id="CHEBI:28938"/>
        <dbReference type="ChEBI" id="CHEBI:29985"/>
        <dbReference type="ChEBI" id="CHEBI:30616"/>
        <dbReference type="ChEBI" id="CHEBI:43474"/>
        <dbReference type="ChEBI" id="CHEBI:58359"/>
        <dbReference type="ChEBI" id="CHEBI:456216"/>
        <dbReference type="EC" id="6.3.1.2"/>
    </reaction>
</comment>
<evidence type="ECO:0000256" key="18">
    <source>
        <dbReference type="RuleBase" id="RU004356"/>
    </source>
</evidence>
<comment type="cofactor">
    <cofactor evidence="14">
        <name>Mg(2+)</name>
        <dbReference type="ChEBI" id="CHEBI:18420"/>
    </cofactor>
    <text evidence="14">Binds 2 Mg(2+) ions per subunit.</text>
</comment>
<dbReference type="SUPFAM" id="SSF54368">
    <property type="entry name" value="Glutamine synthetase, N-terminal domain"/>
    <property type="match status" value="1"/>
</dbReference>
<dbReference type="SMART" id="SM01230">
    <property type="entry name" value="Gln-synt_C"/>
    <property type="match status" value="1"/>
</dbReference>
<evidence type="ECO:0000256" key="8">
    <source>
        <dbReference type="ARBA" id="ARBA00022741"/>
    </source>
</evidence>
<evidence type="ECO:0000256" key="14">
    <source>
        <dbReference type="PIRSR" id="PIRSR604809-3"/>
    </source>
</evidence>
<dbReference type="InterPro" id="IPR027303">
    <property type="entry name" value="Gln_synth_gly_rich_site"/>
</dbReference>
<feature type="binding site" evidence="14">
    <location>
        <position position="123"/>
    </location>
    <ligand>
        <name>Mg(2+)</name>
        <dbReference type="ChEBI" id="CHEBI:18420"/>
        <label>1</label>
    </ligand>
</feature>
<evidence type="ECO:0000256" key="5">
    <source>
        <dbReference type="ARBA" id="ARBA00022490"/>
    </source>
</evidence>
<feature type="binding site" evidence="13">
    <location>
        <position position="307"/>
    </location>
    <ligand>
        <name>ATP</name>
        <dbReference type="ChEBI" id="CHEBI:30616"/>
    </ligand>
</feature>
<evidence type="ECO:0000256" key="13">
    <source>
        <dbReference type="PIRSR" id="PIRSR604809-2"/>
    </source>
</evidence>
<evidence type="ECO:0000256" key="12">
    <source>
        <dbReference type="PIRSR" id="PIRSR604809-1"/>
    </source>
</evidence>
<evidence type="ECO:0000256" key="3">
    <source>
        <dbReference type="ARBA" id="ARBA00012937"/>
    </source>
</evidence>
<feature type="binding site" evidence="13">
    <location>
        <begin position="190"/>
        <end position="192"/>
    </location>
    <ligand>
        <name>ATP</name>
        <dbReference type="ChEBI" id="CHEBI:30616"/>
    </ligand>
</feature>
<dbReference type="Gene3D" id="3.30.590.10">
    <property type="entry name" value="Glutamine synthetase/guanido kinase, catalytic domain"/>
    <property type="match status" value="1"/>
</dbReference>
<dbReference type="PROSITE" id="PS51987">
    <property type="entry name" value="GS_CATALYTIC"/>
    <property type="match status" value="1"/>
</dbReference>
<dbReference type="KEGG" id="dbc:MFMK1_003013"/>
<keyword evidence="8 13" id="KW-0547">Nucleotide-binding</keyword>
<keyword evidence="15" id="KW-0597">Phosphoprotein</keyword>
<dbReference type="GO" id="GO:0006542">
    <property type="term" value="P:glutamine biosynthetic process"/>
    <property type="evidence" value="ECO:0007669"/>
    <property type="project" value="InterPro"/>
</dbReference>
<dbReference type="GO" id="GO:0004356">
    <property type="term" value="F:glutamine synthetase activity"/>
    <property type="evidence" value="ECO:0007669"/>
    <property type="project" value="UniProtKB-EC"/>
</dbReference>
<evidence type="ECO:0000256" key="17">
    <source>
        <dbReference type="RuleBase" id="RU000384"/>
    </source>
</evidence>
<dbReference type="PANTHER" id="PTHR43785:SF12">
    <property type="entry name" value="TYPE-1 GLUTAMINE SYNTHETASE 2"/>
    <property type="match status" value="1"/>
</dbReference>
<dbReference type="InterPro" id="IPR008146">
    <property type="entry name" value="Gln_synth_cat_dom"/>
</dbReference>
<dbReference type="EMBL" id="CP121694">
    <property type="protein sequence ID" value="WRO23164.1"/>
    <property type="molecule type" value="Genomic_DNA"/>
</dbReference>
<feature type="binding site" evidence="14">
    <location>
        <position position="187"/>
    </location>
    <ligand>
        <name>Mg(2+)</name>
        <dbReference type="ChEBI" id="CHEBI:18420"/>
        <label>1</label>
    </ligand>
</feature>
<dbReference type="GO" id="GO:0005524">
    <property type="term" value="F:ATP binding"/>
    <property type="evidence" value="ECO:0007669"/>
    <property type="project" value="UniProtKB-KW"/>
</dbReference>
<keyword evidence="6 18" id="KW-0436">Ligase</keyword>
<reference evidence="21 22" key="1">
    <citation type="submission" date="2023-04" db="EMBL/GenBank/DDBJ databases">
        <authorList>
            <person name="Hsu D."/>
        </authorList>
    </citation>
    <scope>NUCLEOTIDE SEQUENCE [LARGE SCALE GENOMIC DNA]</scope>
    <source>
        <strain evidence="21 22">MK1</strain>
    </source>
</reference>
<evidence type="ECO:0000313" key="22">
    <source>
        <dbReference type="Proteomes" id="UP001329915"/>
    </source>
</evidence>
<feature type="domain" description="GS beta-grasp" evidence="19">
    <location>
        <begin position="8"/>
        <end position="94"/>
    </location>
</feature>
<dbReference type="NCBIfam" id="TIGR00653">
    <property type="entry name" value="GlnA"/>
    <property type="match status" value="1"/>
</dbReference>
<dbReference type="Proteomes" id="UP001329915">
    <property type="component" value="Chromosome"/>
</dbReference>
<dbReference type="GO" id="GO:0005737">
    <property type="term" value="C:cytoplasm"/>
    <property type="evidence" value="ECO:0007669"/>
    <property type="project" value="UniProtKB-SubCell"/>
</dbReference>
<keyword evidence="22" id="KW-1185">Reference proteome</keyword>
<dbReference type="PANTHER" id="PTHR43785">
    <property type="entry name" value="GAMMA-GLUTAMYLPUTRESCINE SYNTHETASE"/>
    <property type="match status" value="1"/>
</dbReference>
<feature type="binding site" evidence="13">
    <location>
        <position position="175"/>
    </location>
    <ligand>
        <name>ATP</name>
        <dbReference type="ChEBI" id="CHEBI:30616"/>
    </ligand>
</feature>
<dbReference type="RefSeq" id="WP_366922549.1">
    <property type="nucleotide sequence ID" value="NZ_CP121694.1"/>
</dbReference>
<evidence type="ECO:0000256" key="16">
    <source>
        <dbReference type="PROSITE-ProRule" id="PRU01330"/>
    </source>
</evidence>
<feature type="binding site" evidence="13">
    <location>
        <begin position="238"/>
        <end position="240"/>
    </location>
    <ligand>
        <name>ATP</name>
        <dbReference type="ChEBI" id="CHEBI:30616"/>
    </ligand>
</feature>
<dbReference type="Gene3D" id="3.10.20.70">
    <property type="entry name" value="Glutamine synthetase, N-terminal domain"/>
    <property type="match status" value="1"/>
</dbReference>
<evidence type="ECO:0000256" key="9">
    <source>
        <dbReference type="ARBA" id="ARBA00022840"/>
    </source>
</evidence>
<dbReference type="AlphaFoldDB" id="A0AAU0UTG8"/>
<evidence type="ECO:0000256" key="15">
    <source>
        <dbReference type="PIRSR" id="PIRSR604809-50"/>
    </source>
</evidence>
<feature type="binding site" evidence="14">
    <location>
        <position position="324"/>
    </location>
    <ligand>
        <name>Mg(2+)</name>
        <dbReference type="ChEBI" id="CHEBI:18420"/>
        <label>1</label>
    </ligand>
</feature>
<evidence type="ECO:0000256" key="2">
    <source>
        <dbReference type="ARBA" id="ARBA00009897"/>
    </source>
</evidence>
<sequence>MLSRVAEENVEFIRLQFTDIFGIVKNLAITVEELEKALNGELMFDGSSIDGFARVEESDMYLRPDPSTFAIFPWSRAEDKTARLICDVYKTIDEPFEGCPRGILKKVLKEANEMGYTVNVGPEGEFFLFHTDERNRPVFDIHDEAGYFDLSPTDKGEKARRDMVLALKKLGFRIEASHHEVAPSQHEIDFQYDEALKTADRFVTFKYVVRNIAHEHGLYATFMPKPLAGENGSAMHCHQSLYQNGDNAFYDPQSDFELSTIAKQYIAGILKHANAIAAIGNPTVNSYKRLEPGYEAPVNVAWSTHNRSALVRVPPTRGNGTRLELRNPDATANPYLLFAVMIKAGLDGIKNNLEVPEPINGNVYELTEKEREEAQLTTLPRNLEEALEDLQQDDLICQALGEHTLSRFLNIKYKEWQEYRSEVHPWEIRRYFKKF</sequence>
<comment type="subcellular location">
    <subcellularLocation>
        <location evidence="1">Cytoplasm</location>
    </subcellularLocation>
</comment>
<feature type="binding site" evidence="12">
    <location>
        <position position="326"/>
    </location>
    <ligand>
        <name>L-glutamate</name>
        <dbReference type="ChEBI" id="CHEBI:29985"/>
    </ligand>
</feature>
<feature type="binding site" evidence="14">
    <location>
        <position position="180"/>
    </location>
    <ligand>
        <name>Mg(2+)</name>
        <dbReference type="ChEBI" id="CHEBI:18420"/>
        <label>1</label>
    </ligand>
</feature>
<name>A0AAU0UTG8_9FIRM</name>
<keyword evidence="9 13" id="KW-0067">ATP-binding</keyword>
<dbReference type="GO" id="GO:0046872">
    <property type="term" value="F:metal ion binding"/>
    <property type="evidence" value="ECO:0007669"/>
    <property type="project" value="UniProtKB-KW"/>
</dbReference>
<dbReference type="PROSITE" id="PS00181">
    <property type="entry name" value="GLNA_ATP"/>
    <property type="match status" value="1"/>
</dbReference>
<evidence type="ECO:0000259" key="19">
    <source>
        <dbReference type="PROSITE" id="PS51986"/>
    </source>
</evidence>
<feature type="binding site" evidence="14">
    <location>
        <position position="125"/>
    </location>
    <ligand>
        <name>Mg(2+)</name>
        <dbReference type="ChEBI" id="CHEBI:18420"/>
        <label>1</label>
    </ligand>
</feature>
<evidence type="ECO:0000256" key="10">
    <source>
        <dbReference type="ARBA" id="ARBA00022842"/>
    </source>
</evidence>
<proteinExistence type="inferred from homology"/>
<evidence type="ECO:0000256" key="7">
    <source>
        <dbReference type="ARBA" id="ARBA00022723"/>
    </source>
</evidence>
<gene>
    <name evidence="21" type="primary">glnA</name>
    <name evidence="21" type="ORF">MFMK1_003013</name>
</gene>
<feature type="domain" description="GS catalytic" evidence="20">
    <location>
        <begin position="100"/>
        <end position="435"/>
    </location>
</feature>
<protein>
    <recommendedName>
        <fullName evidence="4 18">Glutamine synthetase</fullName>
        <ecNumber evidence="3 18">6.3.1.2</ecNumber>
    </recommendedName>
</protein>
<comment type="similarity">
    <text evidence="2 16 17">Belongs to the glutamine synthetase family.</text>
</comment>
<dbReference type="FunFam" id="3.30.590.10:FF:000003">
    <property type="entry name" value="Glutamine synthetase 2"/>
    <property type="match status" value="1"/>
</dbReference>
<dbReference type="SUPFAM" id="SSF55931">
    <property type="entry name" value="Glutamine synthetase/guanido kinase"/>
    <property type="match status" value="1"/>
</dbReference>
<feature type="binding site" evidence="12">
    <location>
        <begin position="231"/>
        <end position="232"/>
    </location>
    <ligand>
        <name>L-glutamate</name>
        <dbReference type="ChEBI" id="CHEBI:29985"/>
    </ligand>
</feature>